<evidence type="ECO:0000313" key="3">
    <source>
        <dbReference type="Proteomes" id="UP000006380"/>
    </source>
</evidence>
<dbReference type="InterPro" id="IPR013766">
    <property type="entry name" value="Thioredoxin_domain"/>
</dbReference>
<evidence type="ECO:0000259" key="1">
    <source>
        <dbReference type="Pfam" id="PF00085"/>
    </source>
</evidence>
<dbReference type="AlphaFoldDB" id="A7H0A0"/>
<dbReference type="Proteomes" id="UP000006380">
    <property type="component" value="Chromosome"/>
</dbReference>
<evidence type="ECO:0000313" key="2">
    <source>
        <dbReference type="EMBL" id="EAU01008.1"/>
    </source>
</evidence>
<dbReference type="PROSITE" id="PS51257">
    <property type="entry name" value="PROKAR_LIPOPROTEIN"/>
    <property type="match status" value="1"/>
</dbReference>
<dbReference type="RefSeq" id="WP_009650777.1">
    <property type="nucleotide sequence ID" value="NC_009715.2"/>
</dbReference>
<feature type="domain" description="Thioredoxin" evidence="1">
    <location>
        <begin position="43"/>
        <end position="113"/>
    </location>
</feature>
<organism evidence="2 3">
    <name type="scientific">Campylobacter curvus (strain 525.92)</name>
    <dbReference type="NCBI Taxonomy" id="360105"/>
    <lineage>
        <taxon>Bacteria</taxon>
        <taxon>Pseudomonadati</taxon>
        <taxon>Campylobacterota</taxon>
        <taxon>Epsilonproteobacteria</taxon>
        <taxon>Campylobacterales</taxon>
        <taxon>Campylobacteraceae</taxon>
        <taxon>Campylobacter</taxon>
    </lineage>
</organism>
<dbReference type="Gene3D" id="3.40.30.10">
    <property type="entry name" value="Glutaredoxin"/>
    <property type="match status" value="1"/>
</dbReference>
<dbReference type="InterPro" id="IPR036249">
    <property type="entry name" value="Thioredoxin-like_sf"/>
</dbReference>
<proteinExistence type="predicted"/>
<sequence>MFKIFKILLFCAVVFCGCGGEKSTMNYDRNAIPLDITSVDMKYIKSKKMPAILDFGADDCEYCVKMRPTLERLNKALQGKAILHFADIGKRPGLAKNLPVKFIPTQIFINADGSAFEPSEILERSLNLQKIYAKNDPSKHLYTIHEGELKQEDLLDILAQMGVKVSSSEDL</sequence>
<dbReference type="SUPFAM" id="SSF52833">
    <property type="entry name" value="Thioredoxin-like"/>
    <property type="match status" value="1"/>
</dbReference>
<accession>A7H0A0</accession>
<protein>
    <submittedName>
        <fullName evidence="2">Protein disulfide reductase, TlpA family</fullName>
    </submittedName>
</protein>
<reference evidence="2" key="1">
    <citation type="submission" date="2016-07" db="EMBL/GenBank/DDBJ databases">
        <title>Comparative genomics of the Campylobacter concisus group.</title>
        <authorList>
            <person name="Miller W.G."/>
            <person name="Yee E."/>
            <person name="Chapman M.H."/>
            <person name="Huynh S."/>
            <person name="Bono J.L."/>
            <person name="On S.L.W."/>
            <person name="StLeger J."/>
            <person name="Foster G."/>
            <person name="Parker C.T."/>
        </authorList>
    </citation>
    <scope>NUCLEOTIDE SEQUENCE</scope>
    <source>
        <strain evidence="2">525.92</strain>
    </source>
</reference>
<dbReference type="HOGENOM" id="CLU_133113_0_0_7"/>
<dbReference type="OrthoDB" id="5322499at2"/>
<gene>
    <name evidence="2" type="ORF">CCV52592_1651</name>
</gene>
<dbReference type="KEGG" id="ccv:CCV52592_1651"/>
<keyword evidence="3" id="KW-1185">Reference proteome</keyword>
<dbReference type="STRING" id="360105.CCV52592_1651"/>
<dbReference type="EMBL" id="CP000767">
    <property type="protein sequence ID" value="EAU01008.1"/>
    <property type="molecule type" value="Genomic_DNA"/>
</dbReference>
<dbReference type="Pfam" id="PF00085">
    <property type="entry name" value="Thioredoxin"/>
    <property type="match status" value="1"/>
</dbReference>
<dbReference type="SMR" id="A7H0A0"/>
<name>A7H0A0_CAMC5</name>